<reference evidence="6" key="1">
    <citation type="submission" date="2018-06" db="EMBL/GenBank/DDBJ databases">
        <authorList>
            <person name="Zhirakovskaya E."/>
        </authorList>
    </citation>
    <scope>NUCLEOTIDE SEQUENCE</scope>
</reference>
<evidence type="ECO:0000256" key="2">
    <source>
        <dbReference type="ARBA" id="ARBA00008231"/>
    </source>
</evidence>
<evidence type="ECO:0000256" key="5">
    <source>
        <dbReference type="ARBA" id="ARBA00023186"/>
    </source>
</evidence>
<evidence type="ECO:0000313" key="6">
    <source>
        <dbReference type="EMBL" id="VAW19850.1"/>
    </source>
</evidence>
<keyword evidence="4" id="KW-0496">Mitochondrion</keyword>
<dbReference type="GO" id="GO:0043461">
    <property type="term" value="P:proton-transporting ATP synthase complex assembly"/>
    <property type="evidence" value="ECO:0007669"/>
    <property type="project" value="InterPro"/>
</dbReference>
<dbReference type="PANTHER" id="PTHR21013:SF10">
    <property type="entry name" value="ATP SYNTHASE MITOCHONDRIAL F1 COMPLEX ASSEMBLY FACTOR 2"/>
    <property type="match status" value="1"/>
</dbReference>
<dbReference type="InterPro" id="IPR023335">
    <property type="entry name" value="ATP12_ortho_dom_sf"/>
</dbReference>
<dbReference type="Gene3D" id="1.10.3580.10">
    <property type="entry name" value="ATP12 ATPase"/>
    <property type="match status" value="1"/>
</dbReference>
<sequence>MREFLDDVHKHTDAGYGRAQALDKKQLAKRFYKKVSIGERDGLFSIELDGRGTKTPGKVPVLVPSRKLAQLIADEWAAQETHIEAHAMPMVRLVNSAIEGGAGVVEALRAEIIKYAGNDLLLFRAESPRELVKMQEQHWDVVLTGLARQFGIKFHPVIGIVHHDQPQNTIAELAKSLEEADHFALAALVSITGLTGSGLLAIALRGGLINGPDSWAAAHVDEDYNAKMWGADTQALARRQQRRYEFDAAITLLKLVES</sequence>
<protein>
    <recommendedName>
        <fullName evidence="7">Chaperone required for the assembly of the mitochondrial F1-ATPase</fullName>
    </recommendedName>
</protein>
<dbReference type="GO" id="GO:0005739">
    <property type="term" value="C:mitochondrion"/>
    <property type="evidence" value="ECO:0007669"/>
    <property type="project" value="UniProtKB-SubCell"/>
</dbReference>
<accession>A0A3B0TT09</accession>
<dbReference type="Gene3D" id="3.30.2180.10">
    <property type="entry name" value="ATP12-like"/>
    <property type="match status" value="1"/>
</dbReference>
<evidence type="ECO:0008006" key="7">
    <source>
        <dbReference type="Google" id="ProtNLM"/>
    </source>
</evidence>
<dbReference type="SUPFAM" id="SSF160909">
    <property type="entry name" value="ATP12-like"/>
    <property type="match status" value="1"/>
</dbReference>
<dbReference type="Pfam" id="PF07542">
    <property type="entry name" value="ATP12"/>
    <property type="match status" value="1"/>
</dbReference>
<dbReference type="AlphaFoldDB" id="A0A3B0TT09"/>
<proteinExistence type="inferred from homology"/>
<evidence type="ECO:0000256" key="3">
    <source>
        <dbReference type="ARBA" id="ARBA00022946"/>
    </source>
</evidence>
<comment type="subcellular location">
    <subcellularLocation>
        <location evidence="1">Mitochondrion</location>
    </subcellularLocation>
</comment>
<name>A0A3B0TT09_9ZZZZ</name>
<evidence type="ECO:0000256" key="1">
    <source>
        <dbReference type="ARBA" id="ARBA00004173"/>
    </source>
</evidence>
<dbReference type="PANTHER" id="PTHR21013">
    <property type="entry name" value="ATP SYNTHASE MITOCHONDRIAL F1 COMPLEX ASSEMBLY FACTOR 2/ATP12 PROTEIN, MITOCHONDRIAL PRECURSOR"/>
    <property type="match status" value="1"/>
</dbReference>
<keyword evidence="3" id="KW-0809">Transit peptide</keyword>
<gene>
    <name evidence="6" type="ORF">MNBD_ALPHA12-276</name>
</gene>
<dbReference type="InterPro" id="IPR042272">
    <property type="entry name" value="ATP12_ATP_synth-F1-assembly_N"/>
</dbReference>
<dbReference type="InterPro" id="IPR011419">
    <property type="entry name" value="ATP12_ATP_synth-F1-assembly"/>
</dbReference>
<keyword evidence="5" id="KW-0143">Chaperone</keyword>
<dbReference type="EMBL" id="UOEO01000121">
    <property type="protein sequence ID" value="VAW19850.1"/>
    <property type="molecule type" value="Genomic_DNA"/>
</dbReference>
<comment type="similarity">
    <text evidence="2">Belongs to the ATP12 family.</text>
</comment>
<organism evidence="6">
    <name type="scientific">hydrothermal vent metagenome</name>
    <dbReference type="NCBI Taxonomy" id="652676"/>
    <lineage>
        <taxon>unclassified sequences</taxon>
        <taxon>metagenomes</taxon>
        <taxon>ecological metagenomes</taxon>
    </lineage>
</organism>
<evidence type="ECO:0000256" key="4">
    <source>
        <dbReference type="ARBA" id="ARBA00023128"/>
    </source>
</evidence>